<keyword evidence="5" id="KW-1185">Reference proteome</keyword>
<feature type="domain" description="Integrase catalytic" evidence="3">
    <location>
        <begin position="1"/>
        <end position="125"/>
    </location>
</feature>
<reference evidence="4" key="1">
    <citation type="submission" date="2022-11" db="EMBL/GenBank/DDBJ databases">
        <title>Genome Sequence of Cubamyces cubensis.</title>
        <authorList>
            <person name="Buettner E."/>
        </authorList>
    </citation>
    <scope>NUCLEOTIDE SEQUENCE</scope>
    <source>
        <strain evidence="4">MPL-01</strain>
    </source>
</reference>
<evidence type="ECO:0000313" key="5">
    <source>
        <dbReference type="Proteomes" id="UP001215151"/>
    </source>
</evidence>
<dbReference type="AlphaFoldDB" id="A0AAD7U0D3"/>
<dbReference type="InterPro" id="IPR001584">
    <property type="entry name" value="Integrase_cat-core"/>
</dbReference>
<dbReference type="PANTHER" id="PTHR37984:SF5">
    <property type="entry name" value="PROTEIN NYNRIN-LIKE"/>
    <property type="match status" value="1"/>
</dbReference>
<dbReference type="SUPFAM" id="SSF53098">
    <property type="entry name" value="Ribonuclease H-like"/>
    <property type="match status" value="1"/>
</dbReference>
<keyword evidence="1" id="KW-0694">RNA-binding</keyword>
<dbReference type="GO" id="GO:0003723">
    <property type="term" value="F:RNA binding"/>
    <property type="evidence" value="ECO:0007669"/>
    <property type="project" value="UniProtKB-KW"/>
</dbReference>
<dbReference type="InterPro" id="IPR036397">
    <property type="entry name" value="RNaseH_sf"/>
</dbReference>
<gene>
    <name evidence="4" type="ORF">ONZ51_g2049</name>
</gene>
<dbReference type="GO" id="GO:0005634">
    <property type="term" value="C:nucleus"/>
    <property type="evidence" value="ECO:0007669"/>
    <property type="project" value="UniProtKB-ARBA"/>
</dbReference>
<protein>
    <recommendedName>
        <fullName evidence="3">Integrase catalytic domain-containing protein</fullName>
    </recommendedName>
</protein>
<feature type="compositionally biased region" description="Basic residues" evidence="2">
    <location>
        <begin position="565"/>
        <end position="576"/>
    </location>
</feature>
<proteinExistence type="predicted"/>
<dbReference type="InterPro" id="IPR016197">
    <property type="entry name" value="Chromo-like_dom_sf"/>
</dbReference>
<dbReference type="GO" id="GO:0015074">
    <property type="term" value="P:DNA integration"/>
    <property type="evidence" value="ECO:0007669"/>
    <property type="project" value="InterPro"/>
</dbReference>
<comment type="caution">
    <text evidence="4">The sequence shown here is derived from an EMBL/GenBank/DDBJ whole genome shotgun (WGS) entry which is preliminary data.</text>
</comment>
<dbReference type="Gene3D" id="3.30.420.10">
    <property type="entry name" value="Ribonuclease H-like superfamily/Ribonuclease H"/>
    <property type="match status" value="1"/>
</dbReference>
<name>A0AAD7U0D3_9APHY</name>
<dbReference type="PANTHER" id="PTHR37984">
    <property type="entry name" value="PROTEIN CBG26694"/>
    <property type="match status" value="1"/>
</dbReference>
<dbReference type="Pfam" id="PF24626">
    <property type="entry name" value="SH3_Tf2-1"/>
    <property type="match status" value="1"/>
</dbReference>
<dbReference type="EMBL" id="JAPEVG010000031">
    <property type="protein sequence ID" value="KAJ8494842.1"/>
    <property type="molecule type" value="Genomic_DNA"/>
</dbReference>
<organism evidence="4 5">
    <name type="scientific">Trametes cubensis</name>
    <dbReference type="NCBI Taxonomy" id="1111947"/>
    <lineage>
        <taxon>Eukaryota</taxon>
        <taxon>Fungi</taxon>
        <taxon>Dikarya</taxon>
        <taxon>Basidiomycota</taxon>
        <taxon>Agaricomycotina</taxon>
        <taxon>Agaricomycetes</taxon>
        <taxon>Polyporales</taxon>
        <taxon>Polyporaceae</taxon>
        <taxon>Trametes</taxon>
    </lineage>
</organism>
<dbReference type="InterPro" id="IPR056924">
    <property type="entry name" value="SH3_Tf2-1"/>
</dbReference>
<evidence type="ECO:0000256" key="1">
    <source>
        <dbReference type="ARBA" id="ARBA00022884"/>
    </source>
</evidence>
<dbReference type="SUPFAM" id="SSF54160">
    <property type="entry name" value="Chromo domain-like"/>
    <property type="match status" value="1"/>
</dbReference>
<accession>A0AAD7U0D3</accession>
<feature type="region of interest" description="Disordered" evidence="2">
    <location>
        <begin position="504"/>
        <end position="589"/>
    </location>
</feature>
<feature type="region of interest" description="Disordered" evidence="2">
    <location>
        <begin position="617"/>
        <end position="646"/>
    </location>
</feature>
<dbReference type="PROSITE" id="PS50994">
    <property type="entry name" value="INTEGRASE"/>
    <property type="match status" value="1"/>
</dbReference>
<feature type="compositionally biased region" description="Low complexity" evidence="2">
    <location>
        <begin position="532"/>
        <end position="541"/>
    </location>
</feature>
<dbReference type="Proteomes" id="UP001215151">
    <property type="component" value="Unassembled WGS sequence"/>
</dbReference>
<dbReference type="InterPro" id="IPR012337">
    <property type="entry name" value="RNaseH-like_sf"/>
</dbReference>
<feature type="compositionally biased region" description="Basic and acidic residues" evidence="2">
    <location>
        <begin position="617"/>
        <end position="626"/>
    </location>
</feature>
<evidence type="ECO:0000259" key="3">
    <source>
        <dbReference type="PROSITE" id="PS50994"/>
    </source>
</evidence>
<sequence>MVHLIPTVQTYGAAEMAEVVFEHVYKLHGLPERIISDRDTLFTSTFWKKLHQLLGTELRLSSAYHPQTDGVTERANRTMTQMLRQCVQLDQKDWVHRLPAIELAMNMARSDTTGFSPFYLNYGQMPRTLVWEGDSEYPGVQVFAQRVKQAIMAAHDAIIAARVGHTMTANRKRRPATFKTGDLVYLSTKNLRLPKGRARKLVPKYLGPFRITHTITEGATYRLELPKELRARGIHDAFHASLLRPHIPNDDRRFPGRQFHQLPGFGEQPREWAVDRILTHSGRGQAAQFEVQWTTGDVTWVPYQDVRHLQALAEYFEALGITEARQLPSLIRVTAQELNVPTPPQVGREAPVISAAAVTLVGRLTAPPTESRRVKSVAEETVNINLEITDGEARPSSADSFTSHPIPMSSNPRAYNVDDRVRWEQYADAFRSWLAKRGPYPGDPPAGYLEVYKTMQRYAPCPHEYAALVAAEITPQTTGSGVSMSANAFQAFLAHQTSLSSQMAALAQQAGRSTSNPWDRRGRPHQGGRGGHWSSRGRGYSASGTRRPLAERLGHDGGLGGEARGRRHRSTRRGQRGGRERAEPETYEPAPEVEQGIYPVLRTLLSNLFSELRRSAEPDAVDHENEAVQPENSPDVETYDDPENPMVVDFELDQQVEARF</sequence>
<evidence type="ECO:0000256" key="2">
    <source>
        <dbReference type="SAM" id="MobiDB-lite"/>
    </source>
</evidence>
<dbReference type="InterPro" id="IPR050951">
    <property type="entry name" value="Retrovirus_Pol_polyprotein"/>
</dbReference>
<evidence type="ECO:0000313" key="4">
    <source>
        <dbReference type="EMBL" id="KAJ8494842.1"/>
    </source>
</evidence>